<organism evidence="2 3">
    <name type="scientific">Hyella patelloides LEGE 07179</name>
    <dbReference type="NCBI Taxonomy" id="945734"/>
    <lineage>
        <taxon>Bacteria</taxon>
        <taxon>Bacillati</taxon>
        <taxon>Cyanobacteriota</taxon>
        <taxon>Cyanophyceae</taxon>
        <taxon>Pleurocapsales</taxon>
        <taxon>Hyellaceae</taxon>
        <taxon>Hyella</taxon>
    </lineage>
</organism>
<evidence type="ECO:0000313" key="2">
    <source>
        <dbReference type="EMBL" id="VEP16642.1"/>
    </source>
</evidence>
<gene>
    <name evidence="2" type="ORF">H1P_480003</name>
</gene>
<evidence type="ECO:0000256" key="1">
    <source>
        <dbReference type="SAM" id="SignalP"/>
    </source>
</evidence>
<feature type="signal peptide" evidence="1">
    <location>
        <begin position="1"/>
        <end position="30"/>
    </location>
</feature>
<keyword evidence="3" id="KW-1185">Reference proteome</keyword>
<dbReference type="AlphaFoldDB" id="A0A563VYV3"/>
<dbReference type="RefSeq" id="WP_144866403.1">
    <property type="nucleotide sequence ID" value="NZ_LR213808.1"/>
</dbReference>
<dbReference type="EMBL" id="CAACVJ010000423">
    <property type="protein sequence ID" value="VEP16642.1"/>
    <property type="molecule type" value="Genomic_DNA"/>
</dbReference>
<dbReference type="Proteomes" id="UP000320055">
    <property type="component" value="Unassembled WGS sequence"/>
</dbReference>
<name>A0A563VYV3_9CYAN</name>
<reference evidence="2 3" key="1">
    <citation type="submission" date="2019-01" db="EMBL/GenBank/DDBJ databases">
        <authorList>
            <person name="Brito A."/>
        </authorList>
    </citation>
    <scope>NUCLEOTIDE SEQUENCE [LARGE SCALE GENOMIC DNA]</scope>
    <source>
        <strain evidence="2">1</strain>
    </source>
</reference>
<evidence type="ECO:0000313" key="3">
    <source>
        <dbReference type="Proteomes" id="UP000320055"/>
    </source>
</evidence>
<proteinExistence type="predicted"/>
<feature type="chain" id="PRO_5021764212" evidence="1">
    <location>
        <begin position="31"/>
        <end position="120"/>
    </location>
</feature>
<accession>A0A563VYV3</accession>
<keyword evidence="1" id="KW-0732">Signal</keyword>
<sequence length="120" mass="14620">MNSKQRLKKIIAPLALGIGLTVGISASAIAHPRDSESYGNYHQRSFIEIQPFRSLNVTPKYHTPLPRRRYDNYDDRYYDRGYYGDRQRRVHRRGFRKPVNDRRYRNRYRDSDRYIRIRIR</sequence>
<protein>
    <submittedName>
        <fullName evidence="2">Uncharacterized protein</fullName>
    </submittedName>
</protein>